<accession>A0AA40P7Y0</accession>
<protein>
    <submittedName>
        <fullName evidence="1">O-acetylhomoserine aminocarboxypropyltransferase</fullName>
    </submittedName>
</protein>
<comment type="caution">
    <text evidence="1">The sequence shown here is derived from an EMBL/GenBank/DDBJ whole genome shotgun (WGS) entry which is preliminary data.</text>
</comment>
<name>A0AA40P7Y0_9PSED</name>
<dbReference type="EMBL" id="LJRO01000071">
    <property type="protein sequence ID" value="KPZ06257.1"/>
    <property type="molecule type" value="Genomic_DNA"/>
</dbReference>
<evidence type="ECO:0000313" key="2">
    <source>
        <dbReference type="Proteomes" id="UP000050523"/>
    </source>
</evidence>
<dbReference type="Proteomes" id="UP000050523">
    <property type="component" value="Unassembled WGS sequence"/>
</dbReference>
<dbReference type="AlphaFoldDB" id="A0AA40P7Y0"/>
<proteinExistence type="predicted"/>
<reference evidence="1 2" key="1">
    <citation type="submission" date="2015-09" db="EMBL/GenBank/DDBJ databases">
        <title>Genome announcement of multiple Pseudomonas syringae strains.</title>
        <authorList>
            <person name="Thakur S."/>
            <person name="Wang P.W."/>
            <person name="Gong Y."/>
            <person name="Weir B.S."/>
            <person name="Guttman D.S."/>
        </authorList>
    </citation>
    <scope>NUCLEOTIDE SEQUENCE [LARGE SCALE GENOMIC DNA]</scope>
    <source>
        <strain evidence="1 2">ICMP9151</strain>
    </source>
</reference>
<gene>
    <name evidence="1" type="ORF">ALO43_200021</name>
</gene>
<sequence length="94" mass="10228">MFATTLALDGHVSVQYIHERVVHVLQGAAFLPDNGVANAYLGETHLHAAFIEPGKQTQGFFTHAGIGVVHAHEHCCVDHWQVEVRHGSSPGPLR</sequence>
<organism evidence="1 2">
    <name type="scientific">Pseudomonas tremae</name>
    <dbReference type="NCBI Taxonomy" id="200454"/>
    <lineage>
        <taxon>Bacteria</taxon>
        <taxon>Pseudomonadati</taxon>
        <taxon>Pseudomonadota</taxon>
        <taxon>Gammaproteobacteria</taxon>
        <taxon>Pseudomonadales</taxon>
        <taxon>Pseudomonadaceae</taxon>
        <taxon>Pseudomonas</taxon>
    </lineage>
</organism>
<evidence type="ECO:0000313" key="1">
    <source>
        <dbReference type="EMBL" id="KPZ06257.1"/>
    </source>
</evidence>